<dbReference type="AlphaFoldDB" id="A0A6P7LNH3"/>
<comment type="similarity">
    <text evidence="8">Belongs to the COLEC10/COLEC11 family.</text>
</comment>
<evidence type="ECO:0000256" key="1">
    <source>
        <dbReference type="ARBA" id="ARBA00022588"/>
    </source>
</evidence>
<dbReference type="PANTHER" id="PTHR24024:SF14">
    <property type="entry name" value="COLLECTIN-11"/>
    <property type="match status" value="1"/>
</dbReference>
<dbReference type="CTD" id="78989"/>
<dbReference type="InterPro" id="IPR033990">
    <property type="entry name" value="Collectin_CTLD"/>
</dbReference>
<keyword evidence="4" id="KW-0430">Lectin</keyword>
<dbReference type="InterPro" id="IPR016186">
    <property type="entry name" value="C-type_lectin-like/link_sf"/>
</dbReference>
<evidence type="ECO:0000256" key="11">
    <source>
        <dbReference type="ARBA" id="ARBA00046592"/>
    </source>
</evidence>
<evidence type="ECO:0000256" key="5">
    <source>
        <dbReference type="ARBA" id="ARBA00022837"/>
    </source>
</evidence>
<evidence type="ECO:0000256" key="9">
    <source>
        <dbReference type="ARBA" id="ARBA00040130"/>
    </source>
</evidence>
<reference evidence="16" key="1">
    <citation type="submission" date="2025-08" db="UniProtKB">
        <authorList>
            <consortium name="RefSeq"/>
        </authorList>
    </citation>
    <scope>IDENTIFICATION</scope>
</reference>
<keyword evidence="2" id="KW-0479">Metal-binding</keyword>
<dbReference type="SMART" id="SM00034">
    <property type="entry name" value="CLECT"/>
    <property type="match status" value="1"/>
</dbReference>
<dbReference type="InterPro" id="IPR008160">
    <property type="entry name" value="Collagen"/>
</dbReference>
<gene>
    <name evidence="16" type="primary">colec11</name>
</gene>
<feature type="transmembrane region" description="Helical" evidence="13">
    <location>
        <begin position="62"/>
        <end position="82"/>
    </location>
</feature>
<dbReference type="Pfam" id="PF00059">
    <property type="entry name" value="Lectin_C"/>
    <property type="match status" value="1"/>
</dbReference>
<dbReference type="InParanoid" id="A0A6P7LNH3"/>
<dbReference type="Proteomes" id="UP000515150">
    <property type="component" value="Chromosome 22"/>
</dbReference>
<evidence type="ECO:0000256" key="10">
    <source>
        <dbReference type="ARBA" id="ARBA00045618"/>
    </source>
</evidence>
<dbReference type="GO" id="GO:0046872">
    <property type="term" value="F:metal ion binding"/>
    <property type="evidence" value="ECO:0007669"/>
    <property type="project" value="UniProtKB-KW"/>
</dbReference>
<evidence type="ECO:0000313" key="16">
    <source>
        <dbReference type="RefSeq" id="XP_028995517.1"/>
    </source>
</evidence>
<keyword evidence="13" id="KW-0472">Membrane</keyword>
<evidence type="ECO:0000256" key="7">
    <source>
        <dbReference type="ARBA" id="ARBA00023119"/>
    </source>
</evidence>
<dbReference type="CDD" id="cd03591">
    <property type="entry name" value="CLECT_collectin_like"/>
    <property type="match status" value="1"/>
</dbReference>
<comment type="subunit">
    <text evidence="11">Homotrimer; disulfide-linked. Interacts with MASP1; probably triggers the lectin pathway of complement.</text>
</comment>
<dbReference type="KEGG" id="bspl:114848848"/>
<evidence type="ECO:0000259" key="14">
    <source>
        <dbReference type="PROSITE" id="PS50041"/>
    </source>
</evidence>
<dbReference type="GO" id="GO:0005615">
    <property type="term" value="C:extracellular space"/>
    <property type="evidence" value="ECO:0007669"/>
    <property type="project" value="TreeGrafter"/>
</dbReference>
<dbReference type="SUPFAM" id="SSF56436">
    <property type="entry name" value="C-type lectin-like"/>
    <property type="match status" value="1"/>
</dbReference>
<dbReference type="FunCoup" id="A0A6P7LNH3">
    <property type="interactions" value="952"/>
</dbReference>
<comment type="function">
    <text evidence="10">Lectin that plays a role in innate immunity, apoptosis and embryogenesis. Calcium-dependent lectin that binds self and non-self glycoproteins presenting high mannose oligosaccharides with at least one terminal alpha-1,2-linked mannose epitope. Primarily recognizes the terminal disaccharide of the glycan. Also recognizes a subset of fucosylated glycans and lipopolysaccharides. Plays a role in innate immunity through its ability to bind non-self sugars presented by microorganisms and to activate the complement through the recruitment of MAPS1. Also plays a role in apoptosis through its ability to bind in a calcium-independent manner the DNA present at the surface of apoptotic cells and to activate the complement in response to this binding. Finally, plays a role in development, probably serving as a guidance cue during the migration of neural crest cells and other cell types during embryogenesis.</text>
</comment>
<keyword evidence="1" id="KW-0399">Innate immunity</keyword>
<feature type="domain" description="C-type lectin" evidence="14">
    <location>
        <begin position="213"/>
        <end position="329"/>
    </location>
</feature>
<keyword evidence="13" id="KW-0812">Transmembrane</keyword>
<dbReference type="PROSITE" id="PS50041">
    <property type="entry name" value="C_TYPE_LECTIN_2"/>
    <property type="match status" value="1"/>
</dbReference>
<evidence type="ECO:0000256" key="2">
    <source>
        <dbReference type="ARBA" id="ARBA00022723"/>
    </source>
</evidence>
<dbReference type="OrthoDB" id="8066719at2759"/>
<dbReference type="GeneID" id="114848848"/>
<keyword evidence="7" id="KW-0176">Collagen</keyword>
<proteinExistence type="inferred from homology"/>
<dbReference type="RefSeq" id="XP_028995517.1">
    <property type="nucleotide sequence ID" value="XM_029139684.3"/>
</dbReference>
<feature type="region of interest" description="Disordered" evidence="12">
    <location>
        <begin position="101"/>
        <end position="134"/>
    </location>
</feature>
<evidence type="ECO:0000256" key="13">
    <source>
        <dbReference type="SAM" id="Phobius"/>
    </source>
</evidence>
<dbReference type="GO" id="GO:0045087">
    <property type="term" value="P:innate immune response"/>
    <property type="evidence" value="ECO:0007669"/>
    <property type="project" value="UniProtKB-KW"/>
</dbReference>
<keyword evidence="3" id="KW-0732">Signal</keyword>
<name>A0A6P7LNH3_BETSP</name>
<evidence type="ECO:0000256" key="3">
    <source>
        <dbReference type="ARBA" id="ARBA00022729"/>
    </source>
</evidence>
<keyword evidence="5" id="KW-0106">Calcium</keyword>
<evidence type="ECO:0000256" key="12">
    <source>
        <dbReference type="SAM" id="MobiDB-lite"/>
    </source>
</evidence>
<evidence type="ECO:0000256" key="8">
    <source>
        <dbReference type="ARBA" id="ARBA00038195"/>
    </source>
</evidence>
<evidence type="ECO:0000313" key="15">
    <source>
        <dbReference type="Proteomes" id="UP000515150"/>
    </source>
</evidence>
<dbReference type="InterPro" id="IPR016187">
    <property type="entry name" value="CTDL_fold"/>
</dbReference>
<dbReference type="InterPro" id="IPR051077">
    <property type="entry name" value="Ca-dependent_lectin"/>
</dbReference>
<accession>A0A6P7LNH3</accession>
<keyword evidence="15" id="KW-1185">Reference proteome</keyword>
<evidence type="ECO:0000256" key="4">
    <source>
        <dbReference type="ARBA" id="ARBA00022734"/>
    </source>
</evidence>
<dbReference type="Pfam" id="PF01391">
    <property type="entry name" value="Collagen"/>
    <property type="match status" value="1"/>
</dbReference>
<dbReference type="GO" id="GO:0030246">
    <property type="term" value="F:carbohydrate binding"/>
    <property type="evidence" value="ECO:0007669"/>
    <property type="project" value="UniProtKB-KW"/>
</dbReference>
<keyword evidence="6" id="KW-0391">Immunity</keyword>
<sequence length="335" mass="36312">MSYHTHCVEPVEQHEMCVRRTTSVQNPASLCKWAILFPSVWKGSLQCSPLSSRCRRMRGQKLLLLMILTSVMMTFLPVHSSYGEHLVEDTCTVQILVPGLKGEPGEKGQKGAPGRPGRVGPPGGTGQPGLNGQKGIMGRYGKVGPSGLKGVKGDMGDPGPRGPDGDPGVPCECGPMRKLIGEMDILVSQLSSELKFIKNALPSPAAVAGIKETDSKVYVLVKEEKRYSDAEAYCQTRGGHLVMPKDEGANAAVAGYITEAGLSRVYIGIHDLDHEGVFTYVDRSPMTTFSKWRKGEPNNAYDDEDCAEMVASGEWTDVACHPTMYFVCEFDKDSV</sequence>
<dbReference type="GO" id="GO:0005581">
    <property type="term" value="C:collagen trimer"/>
    <property type="evidence" value="ECO:0007669"/>
    <property type="project" value="UniProtKB-KW"/>
</dbReference>
<keyword evidence="13" id="KW-1133">Transmembrane helix</keyword>
<dbReference type="Gene3D" id="3.10.100.10">
    <property type="entry name" value="Mannose-Binding Protein A, subunit A"/>
    <property type="match status" value="1"/>
</dbReference>
<evidence type="ECO:0000256" key="6">
    <source>
        <dbReference type="ARBA" id="ARBA00022859"/>
    </source>
</evidence>
<feature type="compositionally biased region" description="Gly residues" evidence="12">
    <location>
        <begin position="120"/>
        <end position="129"/>
    </location>
</feature>
<organism evidence="15 16">
    <name type="scientific">Betta splendens</name>
    <name type="common">Siamese fighting fish</name>
    <dbReference type="NCBI Taxonomy" id="158456"/>
    <lineage>
        <taxon>Eukaryota</taxon>
        <taxon>Metazoa</taxon>
        <taxon>Chordata</taxon>
        <taxon>Craniata</taxon>
        <taxon>Vertebrata</taxon>
        <taxon>Euteleostomi</taxon>
        <taxon>Actinopterygii</taxon>
        <taxon>Neopterygii</taxon>
        <taxon>Teleostei</taxon>
        <taxon>Neoteleostei</taxon>
        <taxon>Acanthomorphata</taxon>
        <taxon>Anabantaria</taxon>
        <taxon>Anabantiformes</taxon>
        <taxon>Anabantoidei</taxon>
        <taxon>Osphronemidae</taxon>
        <taxon>Betta</taxon>
    </lineage>
</organism>
<protein>
    <recommendedName>
        <fullName evidence="9">Collectin-11</fullName>
    </recommendedName>
</protein>
<dbReference type="InterPro" id="IPR001304">
    <property type="entry name" value="C-type_lectin-like"/>
</dbReference>
<dbReference type="PANTHER" id="PTHR24024">
    <property type="entry name" value="PULMONARY SURFACTANT-ASSOCIATED PROTEIN A"/>
    <property type="match status" value="1"/>
</dbReference>